<keyword evidence="6" id="KW-0472">Membrane</keyword>
<evidence type="ECO:0000256" key="1">
    <source>
        <dbReference type="ARBA" id="ARBA00004177"/>
    </source>
</evidence>
<dbReference type="InterPro" id="IPR036770">
    <property type="entry name" value="Ankyrin_rpt-contain_sf"/>
</dbReference>
<evidence type="ECO:0000256" key="5">
    <source>
        <dbReference type="ARBA" id="ARBA00022753"/>
    </source>
</evidence>
<reference evidence="10" key="2">
    <citation type="submission" date="2025-08" db="UniProtKB">
        <authorList>
            <consortium name="Ensembl"/>
        </authorList>
    </citation>
    <scope>IDENTIFICATION</scope>
</reference>
<dbReference type="Gene3D" id="1.25.40.20">
    <property type="entry name" value="Ankyrin repeat-containing domain"/>
    <property type="match status" value="1"/>
</dbReference>
<comment type="subcellular location">
    <subcellularLocation>
        <location evidence="2">Cell membrane</location>
    </subcellularLocation>
    <subcellularLocation>
        <location evidence="1">Endosome</location>
    </subcellularLocation>
</comment>
<evidence type="ECO:0000256" key="6">
    <source>
        <dbReference type="ARBA" id="ARBA00023136"/>
    </source>
</evidence>
<gene>
    <name evidence="10" type="primary">ANKRD13A</name>
</gene>
<evidence type="ECO:0000256" key="7">
    <source>
        <dbReference type="ARBA" id="ARBA00024956"/>
    </source>
</evidence>
<dbReference type="SUPFAM" id="SSF48403">
    <property type="entry name" value="Ankyrin repeat"/>
    <property type="match status" value="1"/>
</dbReference>
<dbReference type="Pfam" id="PF12796">
    <property type="entry name" value="Ank_2"/>
    <property type="match status" value="1"/>
</dbReference>
<evidence type="ECO:0000313" key="10">
    <source>
        <dbReference type="Ensembl" id="ENSPMRP00000025198.1"/>
    </source>
</evidence>
<keyword evidence="5" id="KW-0967">Endosome</keyword>
<feature type="domain" description="Ankyrin repeat" evidence="9">
    <location>
        <begin position="133"/>
        <end position="417"/>
    </location>
</feature>
<protein>
    <submittedName>
        <fullName evidence="10">Ankyrin repeat domain 13A</fullName>
    </submittedName>
</protein>
<reference evidence="10" key="3">
    <citation type="submission" date="2025-09" db="UniProtKB">
        <authorList>
            <consortium name="Ensembl"/>
        </authorList>
    </citation>
    <scope>IDENTIFICATION</scope>
</reference>
<dbReference type="PROSITE" id="PS50088">
    <property type="entry name" value="ANK_REPEAT"/>
    <property type="match status" value="1"/>
</dbReference>
<evidence type="ECO:0000313" key="11">
    <source>
        <dbReference type="Proteomes" id="UP000472272"/>
    </source>
</evidence>
<dbReference type="AlphaFoldDB" id="A0A670JJT8"/>
<sequence>MSSSRDADSKFPLHGLVWNNDFQKLEEQDVDQRDPRGRTSLHLAVSLGYIESVRVLLRHKADVTKENAQGWTVLHEAVSTGDPEMVHMILQHRDYHQTSTTLGGVPELLQKINETPDFYVEMKWEFTSWDTGNWAELIEVNHDEKVVATERFEITQQIKRLTLDSMTPKTKEVERRLTSPIISTSLDTRNIAFERNMSGFWVWRTEKSELVSDYDAKVYTANNVNVVTKIRTEHLTEEEKRRYKADRNPFESFLGTIEHEYGAQQDLTTEYATTNNPTAITPEEYFNPQFDLKDRDIGRPKEVTIRTQKFKANLWMSEQFPLSLVEQVTPIVDLMARTSAHFAQLKDFITLDFPPGFPVKIEIPLFHILNARITFGNVNGCSTAEEASPQASDGAQQPSASTFVVDQSVFEIPKSYHIQDDGRNVRVQDEDNEIMQFAIQQSLMESGQNRVSLSCSGIFSHSLTSHPWPTSHEKLSPIQGLL</sequence>
<dbReference type="GO" id="GO:0005768">
    <property type="term" value="C:endosome"/>
    <property type="evidence" value="ECO:0007669"/>
    <property type="project" value="UniProtKB-SubCell"/>
</dbReference>
<keyword evidence="8" id="KW-0040">ANK repeat</keyword>
<proteinExistence type="predicted"/>
<keyword evidence="4" id="KW-0677">Repeat</keyword>
<dbReference type="GO" id="GO:0140036">
    <property type="term" value="F:ubiquitin-modified protein reader activity"/>
    <property type="evidence" value="ECO:0007669"/>
    <property type="project" value="UniProtKB-ARBA"/>
</dbReference>
<dbReference type="SMART" id="SM00248">
    <property type="entry name" value="ANK"/>
    <property type="match status" value="2"/>
</dbReference>
<accession>A0A670JJT8</accession>
<keyword evidence="3" id="KW-1003">Cell membrane</keyword>
<dbReference type="InterPro" id="IPR002110">
    <property type="entry name" value="Ankyrin_rpt"/>
</dbReference>
<dbReference type="GO" id="GO:0005886">
    <property type="term" value="C:plasma membrane"/>
    <property type="evidence" value="ECO:0007669"/>
    <property type="project" value="UniProtKB-SubCell"/>
</dbReference>
<reference evidence="10 11" key="1">
    <citation type="journal article" date="2019" name="Proc. Natl. Acad. Sci. U.S.A.">
        <title>Regulatory changes in pterin and carotenoid genes underlie balanced color polymorphisms in the wall lizard.</title>
        <authorList>
            <person name="Andrade P."/>
            <person name="Pinho C."/>
            <person name="Perez I de Lanuza G."/>
            <person name="Afonso S."/>
            <person name="Brejcha J."/>
            <person name="Rubin C.J."/>
            <person name="Wallerman O."/>
            <person name="Pereira P."/>
            <person name="Sabatino S.J."/>
            <person name="Bellati A."/>
            <person name="Pellitteri-Rosa D."/>
            <person name="Bosakova Z."/>
            <person name="Bunikis I."/>
            <person name="Carretero M.A."/>
            <person name="Feiner N."/>
            <person name="Marsik P."/>
            <person name="Pauperio F."/>
            <person name="Salvi D."/>
            <person name="Soler L."/>
            <person name="While G.M."/>
            <person name="Uller T."/>
            <person name="Font E."/>
            <person name="Andersson L."/>
            <person name="Carneiro M."/>
        </authorList>
    </citation>
    <scope>NUCLEOTIDE SEQUENCE</scope>
</reference>
<evidence type="ECO:0000259" key="9">
    <source>
        <dbReference type="Pfam" id="PF11904"/>
    </source>
</evidence>
<dbReference type="Proteomes" id="UP000472272">
    <property type="component" value="Chromosome 13"/>
</dbReference>
<evidence type="ECO:0000256" key="3">
    <source>
        <dbReference type="ARBA" id="ARBA00022475"/>
    </source>
</evidence>
<dbReference type="PROSITE" id="PS50297">
    <property type="entry name" value="ANK_REP_REGION"/>
    <property type="match status" value="1"/>
</dbReference>
<dbReference type="Pfam" id="PF11904">
    <property type="entry name" value="ANKRD13_C"/>
    <property type="match status" value="1"/>
</dbReference>
<dbReference type="FunFam" id="1.25.40.20:FF:000057">
    <property type="entry name" value="Ankyrin repeat domain-containing protein 13B"/>
    <property type="match status" value="1"/>
</dbReference>
<dbReference type="GO" id="GO:0002091">
    <property type="term" value="P:negative regulation of receptor internalization"/>
    <property type="evidence" value="ECO:0007669"/>
    <property type="project" value="UniProtKB-ARBA"/>
</dbReference>
<evidence type="ECO:0000256" key="2">
    <source>
        <dbReference type="ARBA" id="ARBA00004236"/>
    </source>
</evidence>
<dbReference type="PANTHER" id="PTHR12447:SF4">
    <property type="entry name" value="ANKYRIN REPEAT DOMAIN-CONTAINING PROTEIN 13A"/>
    <property type="match status" value="1"/>
</dbReference>
<dbReference type="GeneTree" id="ENSGT00950000182928"/>
<dbReference type="InterPro" id="IPR055285">
    <property type="entry name" value="ANKRD13_C"/>
</dbReference>
<dbReference type="InterPro" id="IPR021832">
    <property type="entry name" value="ANKRD13"/>
</dbReference>
<organism evidence="10 11">
    <name type="scientific">Podarcis muralis</name>
    <name type="common">Wall lizard</name>
    <name type="synonym">Lacerta muralis</name>
    <dbReference type="NCBI Taxonomy" id="64176"/>
    <lineage>
        <taxon>Eukaryota</taxon>
        <taxon>Metazoa</taxon>
        <taxon>Chordata</taxon>
        <taxon>Craniata</taxon>
        <taxon>Vertebrata</taxon>
        <taxon>Euteleostomi</taxon>
        <taxon>Lepidosauria</taxon>
        <taxon>Squamata</taxon>
        <taxon>Bifurcata</taxon>
        <taxon>Unidentata</taxon>
        <taxon>Episquamata</taxon>
        <taxon>Laterata</taxon>
        <taxon>Lacertibaenia</taxon>
        <taxon>Lacertidae</taxon>
        <taxon>Podarcis</taxon>
    </lineage>
</organism>
<evidence type="ECO:0000256" key="4">
    <source>
        <dbReference type="ARBA" id="ARBA00022737"/>
    </source>
</evidence>
<keyword evidence="11" id="KW-1185">Reference proteome</keyword>
<comment type="function">
    <text evidence="7">Ubiquitin-binding protein that specifically recognizes and binds 'Lys-63'-linked ubiquitin. Does not bind 'Lys-48'-linked ubiquitin. Positively regulates the internalization of ligand-activated EGFR by binding to the Ub moiety of ubiquitinated EGFR at the cell membrane.</text>
</comment>
<evidence type="ECO:0000256" key="8">
    <source>
        <dbReference type="PROSITE-ProRule" id="PRU00023"/>
    </source>
</evidence>
<dbReference type="Ensembl" id="ENSPMRT00000026741.1">
    <property type="protein sequence ID" value="ENSPMRP00000025198.1"/>
    <property type="gene ID" value="ENSPMRG00000016228.1"/>
</dbReference>
<name>A0A670JJT8_PODMU</name>
<feature type="repeat" description="ANK" evidence="8">
    <location>
        <begin position="36"/>
        <end position="68"/>
    </location>
</feature>
<dbReference type="PANTHER" id="PTHR12447">
    <property type="entry name" value="ANKYRIN REPEAT DOMAIN-CONTAINING PROTEIN 13"/>
    <property type="match status" value="1"/>
</dbReference>
<dbReference type="GO" id="GO:0048471">
    <property type="term" value="C:perinuclear region of cytoplasm"/>
    <property type="evidence" value="ECO:0007669"/>
    <property type="project" value="UniProtKB-ARBA"/>
</dbReference>